<name>W4LPR2_ENTF1</name>
<reference evidence="2 3" key="1">
    <citation type="journal article" date="2014" name="Nature">
        <title>An environmental bacterial taxon with a large and distinct metabolic repertoire.</title>
        <authorList>
            <person name="Wilson M.C."/>
            <person name="Mori T."/>
            <person name="Ruckert C."/>
            <person name="Uria A.R."/>
            <person name="Helf M.J."/>
            <person name="Takada K."/>
            <person name="Gernert C."/>
            <person name="Steffens U.A."/>
            <person name="Heycke N."/>
            <person name="Schmitt S."/>
            <person name="Rinke C."/>
            <person name="Helfrich E.J."/>
            <person name="Brachmann A.O."/>
            <person name="Gurgui C."/>
            <person name="Wakimoto T."/>
            <person name="Kracht M."/>
            <person name="Crusemann M."/>
            <person name="Hentschel U."/>
            <person name="Abe I."/>
            <person name="Matsunaga S."/>
            <person name="Kalinowski J."/>
            <person name="Takeyama H."/>
            <person name="Piel J."/>
        </authorList>
    </citation>
    <scope>NUCLEOTIDE SEQUENCE [LARGE SCALE GENOMIC DNA]</scope>
    <source>
        <strain evidence="3">TSY1</strain>
    </source>
</reference>
<dbReference type="Pfam" id="PF05721">
    <property type="entry name" value="PhyH"/>
    <property type="match status" value="1"/>
</dbReference>
<dbReference type="EMBL" id="AZHW01000408">
    <property type="protein sequence ID" value="ETW99735.1"/>
    <property type="molecule type" value="Genomic_DNA"/>
</dbReference>
<keyword evidence="3" id="KW-1185">Reference proteome</keyword>
<dbReference type="SUPFAM" id="SSF51197">
    <property type="entry name" value="Clavaminate synthase-like"/>
    <property type="match status" value="1"/>
</dbReference>
<sequence length="286" mass="31949">MPNTLTPEQVAQYHRDGFLAPIPALSPDEVATYRSKLEAFEAQIGGPLGSPGVDPRYRFRTHTLLSWVSELVRHPAILDATEDLIGPDILVYMCTWFIKEPSSDAITVWHQDATYFGLRPHLHVTAWVALSNATAEHGCMEFLPGSLKMGQVKHRAFAHQNSINGGGQRAETDIDEKQVVSAPLRAGEFSFHHTLCLHRSQPNRTAERRIGLAISYVPAQVAHIGSAYKPPAMLVRGTDEQGHFEHERAPEGDFDAASREAHAEYYKRYRANYNEQLELMSQAQPA</sequence>
<dbReference type="PANTHER" id="PTHR20883">
    <property type="entry name" value="PHYTANOYL-COA DIOXYGENASE DOMAIN CONTAINING 1"/>
    <property type="match status" value="1"/>
</dbReference>
<evidence type="ECO:0000256" key="1">
    <source>
        <dbReference type="ARBA" id="ARBA00001954"/>
    </source>
</evidence>
<evidence type="ECO:0000313" key="2">
    <source>
        <dbReference type="EMBL" id="ETW99735.1"/>
    </source>
</evidence>
<dbReference type="InterPro" id="IPR008775">
    <property type="entry name" value="Phytyl_CoA_dOase-like"/>
</dbReference>
<dbReference type="HOGENOM" id="CLU_048953_9_0_7"/>
<organism evidence="2 3">
    <name type="scientific">Entotheonella factor</name>
    <dbReference type="NCBI Taxonomy" id="1429438"/>
    <lineage>
        <taxon>Bacteria</taxon>
        <taxon>Pseudomonadati</taxon>
        <taxon>Nitrospinota/Tectimicrobiota group</taxon>
        <taxon>Candidatus Tectimicrobiota</taxon>
        <taxon>Candidatus Entotheonellia</taxon>
        <taxon>Candidatus Entotheonellales</taxon>
        <taxon>Candidatus Entotheonellaceae</taxon>
        <taxon>Candidatus Entotheonella</taxon>
    </lineage>
</organism>
<evidence type="ECO:0000313" key="3">
    <source>
        <dbReference type="Proteomes" id="UP000019141"/>
    </source>
</evidence>
<evidence type="ECO:0008006" key="4">
    <source>
        <dbReference type="Google" id="ProtNLM"/>
    </source>
</evidence>
<protein>
    <recommendedName>
        <fullName evidence="4">Phytanoyl-CoA dioxygenase</fullName>
    </recommendedName>
</protein>
<comment type="cofactor">
    <cofactor evidence="1">
        <name>Fe(2+)</name>
        <dbReference type="ChEBI" id="CHEBI:29033"/>
    </cofactor>
</comment>
<dbReference type="Proteomes" id="UP000019141">
    <property type="component" value="Unassembled WGS sequence"/>
</dbReference>
<dbReference type="GO" id="GO:0005506">
    <property type="term" value="F:iron ion binding"/>
    <property type="evidence" value="ECO:0007669"/>
    <property type="project" value="UniProtKB-ARBA"/>
</dbReference>
<dbReference type="AlphaFoldDB" id="W4LPR2"/>
<dbReference type="GO" id="GO:0016706">
    <property type="term" value="F:2-oxoglutarate-dependent dioxygenase activity"/>
    <property type="evidence" value="ECO:0007669"/>
    <property type="project" value="UniProtKB-ARBA"/>
</dbReference>
<proteinExistence type="predicted"/>
<comment type="caution">
    <text evidence="2">The sequence shown here is derived from an EMBL/GenBank/DDBJ whole genome shotgun (WGS) entry which is preliminary data.</text>
</comment>
<dbReference type="PANTHER" id="PTHR20883:SF48">
    <property type="entry name" value="ECTOINE DIOXYGENASE"/>
    <property type="match status" value="1"/>
</dbReference>
<accession>W4LPR2</accession>
<dbReference type="Gene3D" id="2.60.120.620">
    <property type="entry name" value="q2cbj1_9rhob like domain"/>
    <property type="match status" value="1"/>
</dbReference>
<gene>
    <name evidence="2" type="ORF">ETSY1_13915</name>
</gene>